<dbReference type="InterPro" id="IPR044929">
    <property type="entry name" value="DNA/RNA_non-sp_Endonuclease_sf"/>
</dbReference>
<keyword evidence="2" id="KW-1185">Reference proteome</keyword>
<dbReference type="OrthoDB" id="5835412at2759"/>
<dbReference type="Proteomes" id="UP000271098">
    <property type="component" value="Unassembled WGS sequence"/>
</dbReference>
<dbReference type="WBParaSite" id="GPUH_0000377501-mRNA-1">
    <property type="protein sequence ID" value="GPUH_0000377501-mRNA-1"/>
    <property type="gene ID" value="GPUH_0000377501"/>
</dbReference>
<evidence type="ECO:0000313" key="2">
    <source>
        <dbReference type="Proteomes" id="UP000271098"/>
    </source>
</evidence>
<accession>A0A183D4X7</accession>
<sequence length="146" mass="16876">MRILIHEYTKRYKRLIVISGTVNDFNHDGLADENEITADRIKRSGVMAKIPTHIFAVLIRCSDMKWTADGHSCKDATQTRVLSFVLPNHPDDLNCLDVEEYLRTNTARVRDIELLTGLEFFTSRSRYPETVALKMRTYIQNGIWST</sequence>
<dbReference type="AlphaFoldDB" id="A0A183D4X7"/>
<protein>
    <submittedName>
        <fullName evidence="3">DNA helicase</fullName>
    </submittedName>
</protein>
<name>A0A183D4X7_9BILA</name>
<reference evidence="3" key="1">
    <citation type="submission" date="2016-06" db="UniProtKB">
        <authorList>
            <consortium name="WormBaseParasite"/>
        </authorList>
    </citation>
    <scope>IDENTIFICATION</scope>
</reference>
<dbReference type="Gene3D" id="3.40.570.10">
    <property type="entry name" value="Extracellular Endonuclease, subunit A"/>
    <property type="match status" value="1"/>
</dbReference>
<dbReference type="EMBL" id="UYRT01006653">
    <property type="protein sequence ID" value="VDK40890.1"/>
    <property type="molecule type" value="Genomic_DNA"/>
</dbReference>
<gene>
    <name evidence="1" type="ORF">GPUH_LOCUS3768</name>
</gene>
<proteinExistence type="predicted"/>
<dbReference type="SUPFAM" id="SSF54060">
    <property type="entry name" value="His-Me finger endonucleases"/>
    <property type="match status" value="1"/>
</dbReference>
<evidence type="ECO:0000313" key="3">
    <source>
        <dbReference type="WBParaSite" id="GPUH_0000377501-mRNA-1"/>
    </source>
</evidence>
<evidence type="ECO:0000313" key="1">
    <source>
        <dbReference type="EMBL" id="VDK40890.1"/>
    </source>
</evidence>
<reference evidence="1 2" key="2">
    <citation type="submission" date="2018-11" db="EMBL/GenBank/DDBJ databases">
        <authorList>
            <consortium name="Pathogen Informatics"/>
        </authorList>
    </citation>
    <scope>NUCLEOTIDE SEQUENCE [LARGE SCALE GENOMIC DNA]</scope>
</reference>
<dbReference type="InterPro" id="IPR044925">
    <property type="entry name" value="His-Me_finger_sf"/>
</dbReference>
<organism evidence="3">
    <name type="scientific">Gongylonema pulchrum</name>
    <dbReference type="NCBI Taxonomy" id="637853"/>
    <lineage>
        <taxon>Eukaryota</taxon>
        <taxon>Metazoa</taxon>
        <taxon>Ecdysozoa</taxon>
        <taxon>Nematoda</taxon>
        <taxon>Chromadorea</taxon>
        <taxon>Rhabditida</taxon>
        <taxon>Spirurina</taxon>
        <taxon>Spiruromorpha</taxon>
        <taxon>Spiruroidea</taxon>
        <taxon>Gongylonematidae</taxon>
        <taxon>Gongylonema</taxon>
    </lineage>
</organism>